<evidence type="ECO:0000313" key="1">
    <source>
        <dbReference type="EMBL" id="AGH31468.1"/>
    </source>
</evidence>
<dbReference type="EMBL" id="HQ632859">
    <property type="protein sequence ID" value="AGH31468.1"/>
    <property type="molecule type" value="Genomic_DNA"/>
</dbReference>
<keyword evidence="2" id="KW-1185">Reference proteome</keyword>
<protein>
    <recommendedName>
        <fullName evidence="3">Tail assembly chaperone</fullName>
    </recommendedName>
</protein>
<dbReference type="GeneID" id="15011501"/>
<reference evidence="1 2" key="1">
    <citation type="submission" date="2010-10" db="EMBL/GenBank/DDBJ databases">
        <title>The Genome Sequence of Loktanella phage pCB2051-A.</title>
        <authorList>
            <consortium name="The Broad Institute Genome Sequencing Platform"/>
            <person name="Henn M.R."/>
            <person name="Buchan A."/>
            <person name="Levin J."/>
            <person name="Malboeuf C."/>
            <person name="Casali M."/>
            <person name="Russ C."/>
            <person name="Lennon N."/>
            <person name="Chapman S.B."/>
            <person name="Erlich R."/>
            <person name="Young S.K."/>
            <person name="Yandava C."/>
            <person name="Zeng Q."/>
            <person name="Alvarado L."/>
            <person name="Anderson S."/>
            <person name="Berlin A."/>
            <person name="Chen Z."/>
            <person name="Freedman E."/>
            <person name="Gellesch M."/>
            <person name="Goldberg J."/>
            <person name="Green L."/>
            <person name="Griggs A."/>
            <person name="Gujja S."/>
            <person name="Heilman E.R."/>
            <person name="Heiman D."/>
            <person name="Hollinger A."/>
            <person name="Howarth C."/>
            <person name="Larson L."/>
            <person name="Mehta T."/>
            <person name="Pearson M."/>
            <person name="Roberts A."/>
            <person name="Ryan E."/>
            <person name="Saif S."/>
            <person name="Shea T."/>
            <person name="Shenoy N."/>
            <person name="Sisk P."/>
            <person name="Stolte C."/>
            <person name="Sykes S."/>
            <person name="White J."/>
            <person name="Haas B."/>
            <person name="Nusbaum C."/>
            <person name="Birren B."/>
        </authorList>
    </citation>
    <scope>NUCLEOTIDE SEQUENCE [LARGE SCALE GENOMIC DNA]</scope>
    <source>
        <strain evidence="2">pCB2051-A</strain>
    </source>
</reference>
<evidence type="ECO:0000313" key="2">
    <source>
        <dbReference type="Proteomes" id="UP000201389"/>
    </source>
</evidence>
<gene>
    <name evidence="1" type="ORF">LOKG_00032</name>
</gene>
<dbReference type="RefSeq" id="YP_007674928.1">
    <property type="nucleotide sequence ID" value="NC_020853.1"/>
</dbReference>
<accession>M4QRI8</accession>
<dbReference type="KEGG" id="vg:15011501"/>
<organism evidence="1 2">
    <name type="scientific">Loktanella phage pCB2051-A</name>
    <dbReference type="NCBI Taxonomy" id="754044"/>
    <lineage>
        <taxon>Viruses</taxon>
        <taxon>Duplodnaviria</taxon>
        <taxon>Heunggongvirae</taxon>
        <taxon>Uroviricota</taxon>
        <taxon>Caudoviricetes</taxon>
        <taxon>Casjensviridae</taxon>
        <taxon>Broinstvirus</taxon>
        <taxon>Broinstvirus pCB2051A</taxon>
    </lineage>
</organism>
<sequence length="150" mass="15810">MSGLHLIKLPTKAIKVSPTAEFSVRGLSLPDILSLVAVYREDAVILFDKFAEKEDVDMNMVFEVIALAPQLVALLINLAADGDESTMETARALSVSVQADALEAIASLTFDAEGGPKKLIETVVRMMGGLTEASAAIGDSKTLSAQSSSK</sequence>
<proteinExistence type="predicted"/>
<name>M4QRI8_9CAUD</name>
<dbReference type="Pfam" id="PF23789">
    <property type="entry name" value="Pre_tape_measure"/>
    <property type="match status" value="1"/>
</dbReference>
<evidence type="ECO:0008006" key="3">
    <source>
        <dbReference type="Google" id="ProtNLM"/>
    </source>
</evidence>
<dbReference type="Proteomes" id="UP000201389">
    <property type="component" value="Segment"/>
</dbReference>
<dbReference type="InterPro" id="IPR057378">
    <property type="entry name" value="Pre_tape_measure"/>
</dbReference>